<dbReference type="InterPro" id="IPR024165">
    <property type="entry name" value="Kan/Strep_kinase"/>
</dbReference>
<evidence type="ECO:0000256" key="8">
    <source>
        <dbReference type="ARBA" id="ARBA00023251"/>
    </source>
</evidence>
<feature type="active site" description="Proton acceptor" evidence="11">
    <location>
        <position position="185"/>
    </location>
</feature>
<keyword evidence="8 10" id="KW-0046">Antibiotic resistance</keyword>
<evidence type="ECO:0000256" key="7">
    <source>
        <dbReference type="ARBA" id="ARBA00022840"/>
    </source>
</evidence>
<keyword evidence="15" id="KW-1185">Reference proteome</keyword>
<feature type="binding site" evidence="12">
    <location>
        <position position="203"/>
    </location>
    <ligand>
        <name>Mg(2+)</name>
        <dbReference type="ChEBI" id="CHEBI:18420"/>
    </ligand>
</feature>
<dbReference type="InterPro" id="IPR011009">
    <property type="entry name" value="Kinase-like_dom_sf"/>
</dbReference>
<evidence type="ECO:0000256" key="1">
    <source>
        <dbReference type="ARBA" id="ARBA00006219"/>
    </source>
</evidence>
<dbReference type="PANTHER" id="PTHR21310:SF41">
    <property type="entry name" value="3'-PHOSPHOTRANSFERASE, PUTATIVE-RELATED"/>
    <property type="match status" value="1"/>
</dbReference>
<dbReference type="Gene3D" id="3.30.200.20">
    <property type="entry name" value="Phosphorylase Kinase, domain 1"/>
    <property type="match status" value="1"/>
</dbReference>
<evidence type="ECO:0000313" key="14">
    <source>
        <dbReference type="EMBL" id="PHM65542.1"/>
    </source>
</evidence>
<dbReference type="Gene3D" id="3.90.1200.10">
    <property type="match status" value="1"/>
</dbReference>
<keyword evidence="12" id="KW-0479">Metal-binding</keyword>
<dbReference type="GO" id="GO:0046677">
    <property type="term" value="P:response to antibiotic"/>
    <property type="evidence" value="ECO:0007669"/>
    <property type="project" value="UniProtKB-KW"/>
</dbReference>
<dbReference type="AlphaFoldDB" id="A0A2D0KQ49"/>
<keyword evidence="5 10" id="KW-0547">Nucleotide-binding</keyword>
<feature type="domain" description="Aminoglycoside phosphotransferase" evidence="13">
    <location>
        <begin position="29"/>
        <end position="243"/>
    </location>
</feature>
<keyword evidence="6 10" id="KW-0418">Kinase</keyword>
<reference evidence="14 15" key="1">
    <citation type="journal article" date="2017" name="Nat. Microbiol.">
        <title>Natural product diversity associated with the nematode symbionts Photorhabdus and Xenorhabdus.</title>
        <authorList>
            <person name="Tobias N.J."/>
            <person name="Wolff H."/>
            <person name="Djahanschiri B."/>
            <person name="Grundmann F."/>
            <person name="Kronenwerth M."/>
            <person name="Shi Y.M."/>
            <person name="Simonyi S."/>
            <person name="Grun P."/>
            <person name="Shapiro-Ilan D."/>
            <person name="Pidot S.J."/>
            <person name="Stinear T.P."/>
            <person name="Ebersberger I."/>
            <person name="Bode H.B."/>
        </authorList>
    </citation>
    <scope>NUCLEOTIDE SEQUENCE [LARGE SCALE GENOMIC DNA]</scope>
    <source>
        <strain evidence="14 15">DSM 17904</strain>
    </source>
</reference>
<dbReference type="InterPro" id="IPR002575">
    <property type="entry name" value="Aminoglycoside_PTrfase"/>
</dbReference>
<evidence type="ECO:0000256" key="11">
    <source>
        <dbReference type="PIRSR" id="PIRSR000706-1"/>
    </source>
</evidence>
<dbReference type="Proteomes" id="UP000222366">
    <property type="component" value="Unassembled WGS sequence"/>
</dbReference>
<comment type="catalytic activity">
    <reaction evidence="9">
        <text>kanamycin A + ATP = kanamycin 3'-phosphate + ADP + H(+)</text>
        <dbReference type="Rhea" id="RHEA:24256"/>
        <dbReference type="ChEBI" id="CHEBI:15378"/>
        <dbReference type="ChEBI" id="CHEBI:30616"/>
        <dbReference type="ChEBI" id="CHEBI:57909"/>
        <dbReference type="ChEBI" id="CHEBI:58214"/>
        <dbReference type="ChEBI" id="CHEBI:456216"/>
        <dbReference type="EC" id="2.7.1.95"/>
    </reaction>
</comment>
<protein>
    <recommendedName>
        <fullName evidence="3">Aminoglycoside 3'-phosphotransferase</fullName>
        <ecNumber evidence="2">2.7.1.95</ecNumber>
    </recommendedName>
</protein>
<evidence type="ECO:0000256" key="2">
    <source>
        <dbReference type="ARBA" id="ARBA00012193"/>
    </source>
</evidence>
<evidence type="ECO:0000259" key="13">
    <source>
        <dbReference type="Pfam" id="PF01636"/>
    </source>
</evidence>
<dbReference type="InterPro" id="IPR051678">
    <property type="entry name" value="AGP_Transferase"/>
</dbReference>
<keyword evidence="4 10" id="KW-0808">Transferase</keyword>
<dbReference type="SUPFAM" id="SSF56112">
    <property type="entry name" value="Protein kinase-like (PK-like)"/>
    <property type="match status" value="1"/>
</dbReference>
<gene>
    <name evidence="14" type="ORF">Xsto_01900</name>
</gene>
<dbReference type="GO" id="GO:0005524">
    <property type="term" value="F:ATP binding"/>
    <property type="evidence" value="ECO:0007669"/>
    <property type="project" value="UniProtKB-KW"/>
</dbReference>
<keyword evidence="12" id="KW-0460">Magnesium</keyword>
<dbReference type="PANTHER" id="PTHR21310">
    <property type="entry name" value="AMINOGLYCOSIDE PHOSPHOTRANSFERASE-RELATED-RELATED"/>
    <property type="match status" value="1"/>
</dbReference>
<keyword evidence="7 10" id="KW-0067">ATP-binding</keyword>
<dbReference type="EC" id="2.7.1.95" evidence="2"/>
<evidence type="ECO:0000313" key="15">
    <source>
        <dbReference type="Proteomes" id="UP000222366"/>
    </source>
</evidence>
<name>A0A2D0KQ49_9GAMM</name>
<dbReference type="GO" id="GO:0046872">
    <property type="term" value="F:metal ion binding"/>
    <property type="evidence" value="ECO:0007669"/>
    <property type="project" value="UniProtKB-KW"/>
</dbReference>
<feature type="binding site" evidence="12">
    <location>
        <position position="190"/>
    </location>
    <ligand>
        <name>Mg(2+)</name>
        <dbReference type="ChEBI" id="CHEBI:18420"/>
    </ligand>
</feature>
<evidence type="ECO:0000256" key="12">
    <source>
        <dbReference type="PIRSR" id="PIRSR000706-2"/>
    </source>
</evidence>
<comment type="similarity">
    <text evidence="1 10">Belongs to the aminoglycoside phosphotransferase family.</text>
</comment>
<comment type="caution">
    <text evidence="14">The sequence shown here is derived from an EMBL/GenBank/DDBJ whole genome shotgun (WGS) entry which is preliminary data.</text>
</comment>
<dbReference type="Pfam" id="PF01636">
    <property type="entry name" value="APH"/>
    <property type="match status" value="1"/>
</dbReference>
<evidence type="ECO:0000256" key="10">
    <source>
        <dbReference type="PIRNR" id="PIRNR000706"/>
    </source>
</evidence>
<dbReference type="CDD" id="cd05150">
    <property type="entry name" value="APH"/>
    <property type="match status" value="1"/>
</dbReference>
<sequence>MLPKLPPSIDCFIGNSALIPDKIGESPCRVYSFIRGNDRFFLKYSPSVYANTTYSVMREASVLNWLADRLNVAEVVCVAKNSGGEFMISRAVPGKPLYERLNAGQPVLELFHEAVRQMQSVPIVDCPFDSGAGFRLNELEYFLNHGLCAEQYDLEQWPGITTPQSLLKHLHATLPSEERVFSHGDLCDSNIFVDEHDYLYFIDLGRGGVADRWLDIAFVHRNLREEISVNIAAEFLTTLGDFDNVAKREFFEQLDELF</sequence>
<evidence type="ECO:0000256" key="5">
    <source>
        <dbReference type="ARBA" id="ARBA00022741"/>
    </source>
</evidence>
<accession>A0A2D0KQ49</accession>
<evidence type="ECO:0000256" key="4">
    <source>
        <dbReference type="ARBA" id="ARBA00022679"/>
    </source>
</evidence>
<dbReference type="NCBIfam" id="NF033068">
    <property type="entry name" value="APH_3p"/>
    <property type="match status" value="1"/>
</dbReference>
<evidence type="ECO:0000256" key="6">
    <source>
        <dbReference type="ARBA" id="ARBA00022777"/>
    </source>
</evidence>
<evidence type="ECO:0000256" key="9">
    <source>
        <dbReference type="ARBA" id="ARBA00048925"/>
    </source>
</evidence>
<dbReference type="GO" id="GO:0008910">
    <property type="term" value="F:kanamycin kinase activity"/>
    <property type="evidence" value="ECO:0007669"/>
    <property type="project" value="UniProtKB-EC"/>
</dbReference>
<organism evidence="14 15">
    <name type="scientific">Xenorhabdus stockiae</name>
    <dbReference type="NCBI Taxonomy" id="351614"/>
    <lineage>
        <taxon>Bacteria</taxon>
        <taxon>Pseudomonadati</taxon>
        <taxon>Pseudomonadota</taxon>
        <taxon>Gammaproteobacteria</taxon>
        <taxon>Enterobacterales</taxon>
        <taxon>Morganellaceae</taxon>
        <taxon>Xenorhabdus</taxon>
    </lineage>
</organism>
<dbReference type="RefSeq" id="WP_099124887.1">
    <property type="nucleotide sequence ID" value="NZ_CAWNRH010000057.1"/>
</dbReference>
<dbReference type="EMBL" id="NJAJ01000015">
    <property type="protein sequence ID" value="PHM65542.1"/>
    <property type="molecule type" value="Genomic_DNA"/>
</dbReference>
<evidence type="ECO:0000256" key="3">
    <source>
        <dbReference type="ARBA" id="ARBA00017903"/>
    </source>
</evidence>
<proteinExistence type="inferred from homology"/>
<dbReference type="PIRSF" id="PIRSF000706">
    <property type="entry name" value="Kanamycin_kin"/>
    <property type="match status" value="1"/>
</dbReference>